<organism evidence="3 4">
    <name type="scientific">Actinophytocola oryzae</name>
    <dbReference type="NCBI Taxonomy" id="502181"/>
    <lineage>
        <taxon>Bacteria</taxon>
        <taxon>Bacillati</taxon>
        <taxon>Actinomycetota</taxon>
        <taxon>Actinomycetes</taxon>
        <taxon>Pseudonocardiales</taxon>
        <taxon>Pseudonocardiaceae</taxon>
    </lineage>
</organism>
<dbReference type="PANTHER" id="PTHR24321:SF8">
    <property type="entry name" value="ESTRADIOL 17-BETA-DEHYDROGENASE 8-RELATED"/>
    <property type="match status" value="1"/>
</dbReference>
<dbReference type="Pfam" id="PF13561">
    <property type="entry name" value="adh_short_C2"/>
    <property type="match status" value="1"/>
</dbReference>
<keyword evidence="2" id="KW-0560">Oxidoreductase</keyword>
<name>A0A4R7VVD8_9PSEU</name>
<keyword evidence="4" id="KW-1185">Reference proteome</keyword>
<dbReference type="PANTHER" id="PTHR24321">
    <property type="entry name" value="DEHYDROGENASES, SHORT CHAIN"/>
    <property type="match status" value="1"/>
</dbReference>
<accession>A0A4R7VVD8</accession>
<dbReference type="PRINTS" id="PR00080">
    <property type="entry name" value="SDRFAMILY"/>
</dbReference>
<dbReference type="RefSeq" id="WP_133902854.1">
    <property type="nucleotide sequence ID" value="NZ_SOCP01000004.1"/>
</dbReference>
<evidence type="ECO:0000256" key="1">
    <source>
        <dbReference type="ARBA" id="ARBA00006484"/>
    </source>
</evidence>
<dbReference type="PROSITE" id="PS00061">
    <property type="entry name" value="ADH_SHORT"/>
    <property type="match status" value="1"/>
</dbReference>
<dbReference type="InterPro" id="IPR020904">
    <property type="entry name" value="Sc_DH/Rdtase_CS"/>
</dbReference>
<dbReference type="CDD" id="cd05233">
    <property type="entry name" value="SDR_c"/>
    <property type="match status" value="1"/>
</dbReference>
<evidence type="ECO:0000313" key="3">
    <source>
        <dbReference type="EMBL" id="TDV53832.1"/>
    </source>
</evidence>
<evidence type="ECO:0000256" key="2">
    <source>
        <dbReference type="ARBA" id="ARBA00023002"/>
    </source>
</evidence>
<comment type="caution">
    <text evidence="3">The sequence shown here is derived from an EMBL/GenBank/DDBJ whole genome shotgun (WGS) entry which is preliminary data.</text>
</comment>
<proteinExistence type="inferred from homology"/>
<dbReference type="Proteomes" id="UP000294927">
    <property type="component" value="Unassembled WGS sequence"/>
</dbReference>
<dbReference type="OrthoDB" id="20590at2"/>
<dbReference type="PRINTS" id="PR00081">
    <property type="entry name" value="GDHRDH"/>
</dbReference>
<dbReference type="SUPFAM" id="SSF51735">
    <property type="entry name" value="NAD(P)-binding Rossmann-fold domains"/>
    <property type="match status" value="1"/>
</dbReference>
<dbReference type="AlphaFoldDB" id="A0A4R7VVD8"/>
<reference evidence="3 4" key="1">
    <citation type="submission" date="2019-03" db="EMBL/GenBank/DDBJ databases">
        <title>Genomic Encyclopedia of Archaeal and Bacterial Type Strains, Phase II (KMG-II): from individual species to whole genera.</title>
        <authorList>
            <person name="Goeker M."/>
        </authorList>
    </citation>
    <scope>NUCLEOTIDE SEQUENCE [LARGE SCALE GENOMIC DNA]</scope>
    <source>
        <strain evidence="3 4">DSM 45499</strain>
    </source>
</reference>
<comment type="similarity">
    <text evidence="1">Belongs to the short-chain dehydrogenases/reductases (SDR) family.</text>
</comment>
<sequence length="243" mass="25289">MTVAVVSGAASGLGQAFAAALAGAGYRVAGLDVADLGETGALVEAEGGELLRVECDVRDQESVDAAVDEVVTEYGALHVLVNNAGVYPQLPFEETTLADWQRIMRVNLDGPFLLTRAALPHLRAAGWGRIVNIVSAVVFLGPPELVAYTTSKAGLVGFTRALATELGPANITVNAIAPGLTRTATSARTTGADGGFERVRDLQCVPRIEEPRDLVSTLLYVCDRGSGFLTGQTINVDGGSAKH</sequence>
<evidence type="ECO:0000313" key="4">
    <source>
        <dbReference type="Proteomes" id="UP000294927"/>
    </source>
</evidence>
<dbReference type="Gene3D" id="3.40.50.720">
    <property type="entry name" value="NAD(P)-binding Rossmann-like Domain"/>
    <property type="match status" value="1"/>
</dbReference>
<dbReference type="InterPro" id="IPR002347">
    <property type="entry name" value="SDR_fam"/>
</dbReference>
<dbReference type="EMBL" id="SOCP01000004">
    <property type="protein sequence ID" value="TDV53832.1"/>
    <property type="molecule type" value="Genomic_DNA"/>
</dbReference>
<dbReference type="FunFam" id="3.40.50.720:FF:000084">
    <property type="entry name" value="Short-chain dehydrogenase reductase"/>
    <property type="match status" value="1"/>
</dbReference>
<dbReference type="GO" id="GO:0016491">
    <property type="term" value="F:oxidoreductase activity"/>
    <property type="evidence" value="ECO:0007669"/>
    <property type="project" value="UniProtKB-KW"/>
</dbReference>
<protein>
    <submittedName>
        <fullName evidence="3">3-oxoacyl-[acyl-carrier protein] reductase</fullName>
    </submittedName>
</protein>
<gene>
    <name evidence="3" type="ORF">CLV71_104300</name>
</gene>
<dbReference type="InterPro" id="IPR036291">
    <property type="entry name" value="NAD(P)-bd_dom_sf"/>
</dbReference>